<dbReference type="GeneID" id="54479422"/>
<proteinExistence type="predicted"/>
<reference evidence="2" key="1">
    <citation type="journal article" date="2020" name="Stud. Mycol.">
        <title>101 Dothideomycetes genomes: a test case for predicting lifestyles and emergence of pathogens.</title>
        <authorList>
            <person name="Haridas S."/>
            <person name="Albert R."/>
            <person name="Binder M."/>
            <person name="Bloem J."/>
            <person name="Labutti K."/>
            <person name="Salamov A."/>
            <person name="Andreopoulos B."/>
            <person name="Baker S."/>
            <person name="Barry K."/>
            <person name="Bills G."/>
            <person name="Bluhm B."/>
            <person name="Cannon C."/>
            <person name="Castanera R."/>
            <person name="Culley D."/>
            <person name="Daum C."/>
            <person name="Ezra D."/>
            <person name="Gonzalez J."/>
            <person name="Henrissat B."/>
            <person name="Kuo A."/>
            <person name="Liang C."/>
            <person name="Lipzen A."/>
            <person name="Lutzoni F."/>
            <person name="Magnuson J."/>
            <person name="Mondo S."/>
            <person name="Nolan M."/>
            <person name="Ohm R."/>
            <person name="Pangilinan J."/>
            <person name="Park H.-J."/>
            <person name="Ramirez L."/>
            <person name="Alfaro M."/>
            <person name="Sun H."/>
            <person name="Tritt A."/>
            <person name="Yoshinaga Y."/>
            <person name="Zwiers L.-H."/>
            <person name="Turgeon B."/>
            <person name="Goodwin S."/>
            <person name="Spatafora J."/>
            <person name="Crous P."/>
            <person name="Grigoriev I."/>
        </authorList>
    </citation>
    <scope>NUCLEOTIDE SEQUENCE</scope>
    <source>
        <strain evidence="2">CBS 113389</strain>
    </source>
</reference>
<dbReference type="AlphaFoldDB" id="A0A6A6PHB2"/>
<accession>A0A6A6PHB2</accession>
<name>A0A6A6PHB2_9PEZI</name>
<evidence type="ECO:0000259" key="1">
    <source>
        <dbReference type="Pfam" id="PF13460"/>
    </source>
</evidence>
<gene>
    <name evidence="2" type="ORF">BDY17DRAFT_47042</name>
</gene>
<dbReference type="EMBL" id="MU001642">
    <property type="protein sequence ID" value="KAF2478993.1"/>
    <property type="molecule type" value="Genomic_DNA"/>
</dbReference>
<dbReference type="PANTHER" id="PTHR48079:SF6">
    <property type="entry name" value="NAD(P)-BINDING DOMAIN-CONTAINING PROTEIN-RELATED"/>
    <property type="match status" value="1"/>
</dbReference>
<dbReference type="OrthoDB" id="2130169at2759"/>
<dbReference type="Proteomes" id="UP000799767">
    <property type="component" value="Unassembled WGS sequence"/>
</dbReference>
<dbReference type="Gene3D" id="3.40.50.720">
    <property type="entry name" value="NAD(P)-binding Rossmann-like Domain"/>
    <property type="match status" value="1"/>
</dbReference>
<protein>
    <recommendedName>
        <fullName evidence="1">NAD(P)-binding domain-containing protein</fullName>
    </recommendedName>
</protein>
<evidence type="ECO:0000313" key="3">
    <source>
        <dbReference type="Proteomes" id="UP000799767"/>
    </source>
</evidence>
<dbReference type="PANTHER" id="PTHR48079">
    <property type="entry name" value="PROTEIN YEEZ"/>
    <property type="match status" value="1"/>
</dbReference>
<dbReference type="InterPro" id="IPR036291">
    <property type="entry name" value="NAD(P)-bd_dom_sf"/>
</dbReference>
<dbReference type="GO" id="GO:0005737">
    <property type="term" value="C:cytoplasm"/>
    <property type="evidence" value="ECO:0007669"/>
    <property type="project" value="TreeGrafter"/>
</dbReference>
<sequence>MPQQTLHVLLTGATGFVGGTILSTLCKAHPEAHVKALVRREEDAKHLRSIHHNLEPVLGSLSDLELLRRTAASVDFVIHATKEDLAAVRALIDGLASTFSNGPPTPRLISISGIRSLIDRSLPVTGIASEDGRPWSDIQDISTILSLPKERIHAEADQSTMAHASASGVGAMIVGAPQLWGRGKGHVKTEGAAATAYYAAVRKRGRAFVIGDGSVAWSWSSIGDLGAAVVFLLERALLDDGASHRVGVNEDGYYFVRSDEVKMIDRAKAVSKRLGLGEVESVAVEVTAELHPFGPLMWGCGVTTRPDRLTALGWIPKELDWEMLMEESIRFVVMHNEYAHQSLSKLRGSKTFSCGFSKSQ</sequence>
<dbReference type="Pfam" id="PF13460">
    <property type="entry name" value="NAD_binding_10"/>
    <property type="match status" value="1"/>
</dbReference>
<evidence type="ECO:0000313" key="2">
    <source>
        <dbReference type="EMBL" id="KAF2478993.1"/>
    </source>
</evidence>
<keyword evidence="3" id="KW-1185">Reference proteome</keyword>
<dbReference type="SUPFAM" id="SSF51735">
    <property type="entry name" value="NAD(P)-binding Rossmann-fold domains"/>
    <property type="match status" value="1"/>
</dbReference>
<feature type="domain" description="NAD(P)-binding" evidence="1">
    <location>
        <begin position="12"/>
        <end position="90"/>
    </location>
</feature>
<dbReference type="InterPro" id="IPR051783">
    <property type="entry name" value="NAD(P)-dependent_oxidoreduct"/>
</dbReference>
<dbReference type="GO" id="GO:0004029">
    <property type="term" value="F:aldehyde dehydrogenase (NAD+) activity"/>
    <property type="evidence" value="ECO:0007669"/>
    <property type="project" value="TreeGrafter"/>
</dbReference>
<dbReference type="RefSeq" id="XP_033585563.1">
    <property type="nucleotide sequence ID" value="XM_033738420.1"/>
</dbReference>
<dbReference type="InterPro" id="IPR016040">
    <property type="entry name" value="NAD(P)-bd_dom"/>
</dbReference>
<organism evidence="2 3">
    <name type="scientific">Neohortaea acidophila</name>
    <dbReference type="NCBI Taxonomy" id="245834"/>
    <lineage>
        <taxon>Eukaryota</taxon>
        <taxon>Fungi</taxon>
        <taxon>Dikarya</taxon>
        <taxon>Ascomycota</taxon>
        <taxon>Pezizomycotina</taxon>
        <taxon>Dothideomycetes</taxon>
        <taxon>Dothideomycetidae</taxon>
        <taxon>Mycosphaerellales</taxon>
        <taxon>Teratosphaeriaceae</taxon>
        <taxon>Neohortaea</taxon>
    </lineage>
</organism>